<reference evidence="1 2" key="1">
    <citation type="journal article" date="2019" name="Environ. Microbiol.">
        <title>An active ?-lactamase is a part of an orchestrated cell wall stress resistance network of Bacillus subtilis and related rhizosphere species.</title>
        <authorList>
            <person name="Bucher T."/>
            <person name="Keren-Paz A."/>
            <person name="Hausser J."/>
            <person name="Olender T."/>
            <person name="Cytryn E."/>
            <person name="Kolodkin-Gal I."/>
        </authorList>
    </citation>
    <scope>NUCLEOTIDE SEQUENCE [LARGE SCALE GENOMIC DNA]</scope>
    <source>
        <strain evidence="1 2">I32</strain>
    </source>
</reference>
<accession>A0A9X9A700</accession>
<feature type="non-terminal residue" evidence="1">
    <location>
        <position position="1"/>
    </location>
</feature>
<sequence>MGSLLYERGAREVSSLTLCRS</sequence>
<evidence type="ECO:0000313" key="2">
    <source>
        <dbReference type="Proteomes" id="UP000308444"/>
    </source>
</evidence>
<dbReference type="Proteomes" id="UP000308444">
    <property type="component" value="Unassembled WGS sequence"/>
</dbReference>
<organism evidence="1 2">
    <name type="scientific">Bacillus cereus</name>
    <dbReference type="NCBI Taxonomy" id="1396"/>
    <lineage>
        <taxon>Bacteria</taxon>
        <taxon>Bacillati</taxon>
        <taxon>Bacillota</taxon>
        <taxon>Bacilli</taxon>
        <taxon>Bacillales</taxon>
        <taxon>Bacillaceae</taxon>
        <taxon>Bacillus</taxon>
        <taxon>Bacillus cereus group</taxon>
    </lineage>
</organism>
<dbReference type="AlphaFoldDB" id="A0A9X9A700"/>
<evidence type="ECO:0000313" key="1">
    <source>
        <dbReference type="EMBL" id="TKI98659.1"/>
    </source>
</evidence>
<dbReference type="EMBL" id="SZOH01001883">
    <property type="protein sequence ID" value="TKI98659.1"/>
    <property type="molecule type" value="Genomic_DNA"/>
</dbReference>
<gene>
    <name evidence="1" type="ORF">FC695_24015</name>
</gene>
<name>A0A9X9A700_BACCE</name>
<proteinExistence type="predicted"/>
<protein>
    <submittedName>
        <fullName evidence="1">ComF family protein</fullName>
    </submittedName>
</protein>
<comment type="caution">
    <text evidence="1">The sequence shown here is derived from an EMBL/GenBank/DDBJ whole genome shotgun (WGS) entry which is preliminary data.</text>
</comment>